<dbReference type="OrthoDB" id="419801at2759"/>
<proteinExistence type="predicted"/>
<name>A0A1Q9CDF9_SYMMI</name>
<dbReference type="EMBL" id="LSRX01001329">
    <property type="protein sequence ID" value="OLP80955.1"/>
    <property type="molecule type" value="Genomic_DNA"/>
</dbReference>
<dbReference type="AlphaFoldDB" id="A0A1Q9CDF9"/>
<sequence>MASFAHLRDTVSKERFEKLRGSKDPRIRAGRLCVVGDPYRVAFLAENQLWLQVAVSEMMDKRTLEKHRQDLLDGLASIVNEVAPKDYAAEGTEAVEKEMFQFGAPPAMDLARAASEVLVSPSLRGFHAPRLIF</sequence>
<dbReference type="Proteomes" id="UP000186817">
    <property type="component" value="Unassembled WGS sequence"/>
</dbReference>
<evidence type="ECO:0000313" key="2">
    <source>
        <dbReference type="Proteomes" id="UP000186817"/>
    </source>
</evidence>
<evidence type="ECO:0000313" key="1">
    <source>
        <dbReference type="EMBL" id="OLP80955.1"/>
    </source>
</evidence>
<gene>
    <name evidence="1" type="ORF">AK812_SmicGene38574</name>
</gene>
<protein>
    <submittedName>
        <fullName evidence="1">Uncharacterized protein</fullName>
    </submittedName>
</protein>
<organism evidence="1 2">
    <name type="scientific">Symbiodinium microadriaticum</name>
    <name type="common">Dinoflagellate</name>
    <name type="synonym">Zooxanthella microadriatica</name>
    <dbReference type="NCBI Taxonomy" id="2951"/>
    <lineage>
        <taxon>Eukaryota</taxon>
        <taxon>Sar</taxon>
        <taxon>Alveolata</taxon>
        <taxon>Dinophyceae</taxon>
        <taxon>Suessiales</taxon>
        <taxon>Symbiodiniaceae</taxon>
        <taxon>Symbiodinium</taxon>
    </lineage>
</organism>
<comment type="caution">
    <text evidence="1">The sequence shown here is derived from an EMBL/GenBank/DDBJ whole genome shotgun (WGS) entry which is preliminary data.</text>
</comment>
<reference evidence="1 2" key="1">
    <citation type="submission" date="2016-02" db="EMBL/GenBank/DDBJ databases">
        <title>Genome analysis of coral dinoflagellate symbionts highlights evolutionary adaptations to a symbiotic lifestyle.</title>
        <authorList>
            <person name="Aranda M."/>
            <person name="Li Y."/>
            <person name="Liew Y.J."/>
            <person name="Baumgarten S."/>
            <person name="Simakov O."/>
            <person name="Wilson M."/>
            <person name="Piel J."/>
            <person name="Ashoor H."/>
            <person name="Bougouffa S."/>
            <person name="Bajic V.B."/>
            <person name="Ryu T."/>
            <person name="Ravasi T."/>
            <person name="Bayer T."/>
            <person name="Micklem G."/>
            <person name="Kim H."/>
            <person name="Bhak J."/>
            <person name="Lajeunesse T.C."/>
            <person name="Voolstra C.R."/>
        </authorList>
    </citation>
    <scope>NUCLEOTIDE SEQUENCE [LARGE SCALE GENOMIC DNA]</scope>
    <source>
        <strain evidence="1 2">CCMP2467</strain>
    </source>
</reference>
<keyword evidence="2" id="KW-1185">Reference proteome</keyword>
<accession>A0A1Q9CDF9</accession>